<dbReference type="Gene3D" id="1.20.120.450">
    <property type="entry name" value="dinb family like domain"/>
    <property type="match status" value="1"/>
</dbReference>
<sequence>MPFSHDEAKLIAGYTLANYERERNTTKSVIAAIPAGQEEYKPHGNCMGALKLAFHIVASERFFLNGVANGKFGPGGEMPESIKTPADVIAWYDANVPPAIDEVKSLSGESISQTIDFFGMMQAQAIFYLTLMTNHSVHHRGQLAAYLRPMGAKVPSIYGPSGDVGVNG</sequence>
<dbReference type="EMBL" id="CP063849">
    <property type="protein sequence ID" value="QOY89611.1"/>
    <property type="molecule type" value="Genomic_DNA"/>
</dbReference>
<reference evidence="4 5" key="1">
    <citation type="submission" date="2020-10" db="EMBL/GenBank/DDBJ databases">
        <title>Complete genome sequence of Paludibaculum fermentans P105T, a facultatively anaerobic acidobacterium capable of dissimilatory Fe(III) reduction.</title>
        <authorList>
            <person name="Dedysh S.N."/>
            <person name="Beletsky A.V."/>
            <person name="Kulichevskaya I.S."/>
            <person name="Mardanov A.V."/>
            <person name="Ravin N.V."/>
        </authorList>
    </citation>
    <scope>NUCLEOTIDE SEQUENCE [LARGE SCALE GENOMIC DNA]</scope>
    <source>
        <strain evidence="4 5">P105</strain>
    </source>
</reference>
<name>A0A7S7NTN1_PALFE</name>
<organism evidence="4 5">
    <name type="scientific">Paludibaculum fermentans</name>
    <dbReference type="NCBI Taxonomy" id="1473598"/>
    <lineage>
        <taxon>Bacteria</taxon>
        <taxon>Pseudomonadati</taxon>
        <taxon>Acidobacteriota</taxon>
        <taxon>Terriglobia</taxon>
        <taxon>Bryobacterales</taxon>
        <taxon>Bryobacteraceae</taxon>
        <taxon>Paludibaculum</taxon>
    </lineage>
</organism>
<feature type="binding site" evidence="3">
    <location>
        <position position="55"/>
    </location>
    <ligand>
        <name>a divalent metal cation</name>
        <dbReference type="ChEBI" id="CHEBI:60240"/>
    </ligand>
</feature>
<evidence type="ECO:0000313" key="4">
    <source>
        <dbReference type="EMBL" id="QOY89611.1"/>
    </source>
</evidence>
<keyword evidence="5" id="KW-1185">Reference proteome</keyword>
<feature type="binding site" evidence="3">
    <location>
        <position position="139"/>
    </location>
    <ligand>
        <name>a divalent metal cation</name>
        <dbReference type="ChEBI" id="CHEBI:60240"/>
    </ligand>
</feature>
<evidence type="ECO:0000256" key="3">
    <source>
        <dbReference type="PIRSR" id="PIRSR607837-1"/>
    </source>
</evidence>
<dbReference type="SUPFAM" id="SSF109854">
    <property type="entry name" value="DinB/YfiT-like putative metalloenzymes"/>
    <property type="match status" value="1"/>
</dbReference>
<feature type="binding site" evidence="3">
    <location>
        <position position="135"/>
    </location>
    <ligand>
        <name>a divalent metal cation</name>
        <dbReference type="ChEBI" id="CHEBI:60240"/>
    </ligand>
</feature>
<dbReference type="GO" id="GO:0046872">
    <property type="term" value="F:metal ion binding"/>
    <property type="evidence" value="ECO:0007669"/>
    <property type="project" value="UniProtKB-KW"/>
</dbReference>
<dbReference type="Proteomes" id="UP000593892">
    <property type="component" value="Chromosome"/>
</dbReference>
<proteinExistence type="inferred from homology"/>
<dbReference type="InterPro" id="IPR034660">
    <property type="entry name" value="DinB/YfiT-like"/>
</dbReference>
<comment type="similarity">
    <text evidence="1">Belongs to the DinB family.</text>
</comment>
<dbReference type="AlphaFoldDB" id="A0A7S7NTN1"/>
<evidence type="ECO:0000313" key="5">
    <source>
        <dbReference type="Proteomes" id="UP000593892"/>
    </source>
</evidence>
<dbReference type="Pfam" id="PF05163">
    <property type="entry name" value="DinB"/>
    <property type="match status" value="1"/>
</dbReference>
<dbReference type="InterPro" id="IPR007837">
    <property type="entry name" value="DinB"/>
</dbReference>
<accession>A0A7S7NTN1</accession>
<dbReference type="RefSeq" id="WP_194451273.1">
    <property type="nucleotide sequence ID" value="NZ_CP063849.1"/>
</dbReference>
<evidence type="ECO:0000256" key="2">
    <source>
        <dbReference type="ARBA" id="ARBA00022723"/>
    </source>
</evidence>
<dbReference type="KEGG" id="pfer:IRI77_06575"/>
<keyword evidence="2 3" id="KW-0479">Metal-binding</keyword>
<gene>
    <name evidence="4" type="ORF">IRI77_06575</name>
</gene>
<protein>
    <submittedName>
        <fullName evidence="4">DinB family protein</fullName>
    </submittedName>
</protein>
<evidence type="ECO:0000256" key="1">
    <source>
        <dbReference type="ARBA" id="ARBA00008635"/>
    </source>
</evidence>